<dbReference type="EMBL" id="JBGNUJ010000008">
    <property type="protein sequence ID" value="KAL3956373.1"/>
    <property type="molecule type" value="Genomic_DNA"/>
</dbReference>
<protein>
    <submittedName>
        <fullName evidence="1">Uncharacterized protein</fullName>
    </submittedName>
</protein>
<sequence length="142" mass="15761">MASYSTGRAATCREIGLRTYIIDTTPPFRLHRLDVSVALAIQPVPQSAIQSSLQSTPSRHTPPSARFAGDWVSYGPTPVDERPSDVRSKYKPLQQMRLWMHIPSTSRQGSPTIHRAVATKRDAHAPITPPPLPLYTHQVTVK</sequence>
<keyword evidence="2" id="KW-1185">Reference proteome</keyword>
<dbReference type="Proteomes" id="UP001638806">
    <property type="component" value="Unassembled WGS sequence"/>
</dbReference>
<reference evidence="1" key="1">
    <citation type="submission" date="2024-12" db="EMBL/GenBank/DDBJ databases">
        <title>Comparative genomics and development of molecular markers within Purpureocillium lilacinum and among Purpureocillium species.</title>
        <authorList>
            <person name="Yeh Z.-Y."/>
            <person name="Ni N.-T."/>
            <person name="Lo P.-H."/>
            <person name="Mushyakhwo K."/>
            <person name="Lin C.-F."/>
            <person name="Nai Y.-S."/>
        </authorList>
    </citation>
    <scope>NUCLEOTIDE SEQUENCE</scope>
    <source>
        <strain evidence="1">NCHU-NPUST-175</strain>
    </source>
</reference>
<gene>
    <name evidence="1" type="ORF">ACCO45_009219</name>
</gene>
<evidence type="ECO:0000313" key="1">
    <source>
        <dbReference type="EMBL" id="KAL3956373.1"/>
    </source>
</evidence>
<name>A0ACC4DK29_PURLI</name>
<proteinExistence type="predicted"/>
<comment type="caution">
    <text evidence="1">The sequence shown here is derived from an EMBL/GenBank/DDBJ whole genome shotgun (WGS) entry which is preliminary data.</text>
</comment>
<organism evidence="1 2">
    <name type="scientific">Purpureocillium lilacinum</name>
    <name type="common">Paecilomyces lilacinus</name>
    <dbReference type="NCBI Taxonomy" id="33203"/>
    <lineage>
        <taxon>Eukaryota</taxon>
        <taxon>Fungi</taxon>
        <taxon>Dikarya</taxon>
        <taxon>Ascomycota</taxon>
        <taxon>Pezizomycotina</taxon>
        <taxon>Sordariomycetes</taxon>
        <taxon>Hypocreomycetidae</taxon>
        <taxon>Hypocreales</taxon>
        <taxon>Ophiocordycipitaceae</taxon>
        <taxon>Purpureocillium</taxon>
    </lineage>
</organism>
<evidence type="ECO:0000313" key="2">
    <source>
        <dbReference type="Proteomes" id="UP001638806"/>
    </source>
</evidence>
<accession>A0ACC4DK29</accession>